<dbReference type="InterPro" id="IPR002156">
    <property type="entry name" value="RNaseH_domain"/>
</dbReference>
<gene>
    <name evidence="2" type="ORF">F2Q68_00024536</name>
</gene>
<organism evidence="2 3">
    <name type="scientific">Brassica cretica</name>
    <name type="common">Mustard</name>
    <dbReference type="NCBI Taxonomy" id="69181"/>
    <lineage>
        <taxon>Eukaryota</taxon>
        <taxon>Viridiplantae</taxon>
        <taxon>Streptophyta</taxon>
        <taxon>Embryophyta</taxon>
        <taxon>Tracheophyta</taxon>
        <taxon>Spermatophyta</taxon>
        <taxon>Magnoliopsida</taxon>
        <taxon>eudicotyledons</taxon>
        <taxon>Gunneridae</taxon>
        <taxon>Pentapetalae</taxon>
        <taxon>rosids</taxon>
        <taxon>malvids</taxon>
        <taxon>Brassicales</taxon>
        <taxon>Brassicaceae</taxon>
        <taxon>Brassiceae</taxon>
        <taxon>Brassica</taxon>
    </lineage>
</organism>
<dbReference type="GO" id="GO:0004523">
    <property type="term" value="F:RNA-DNA hybrid ribonuclease activity"/>
    <property type="evidence" value="ECO:0007669"/>
    <property type="project" value="InterPro"/>
</dbReference>
<evidence type="ECO:0000313" key="2">
    <source>
        <dbReference type="EMBL" id="KAF2566339.1"/>
    </source>
</evidence>
<evidence type="ECO:0000259" key="1">
    <source>
        <dbReference type="Pfam" id="PF13456"/>
    </source>
</evidence>
<dbReference type="AlphaFoldDB" id="A0A8S9I9C8"/>
<comment type="caution">
    <text evidence="2">The sequence shown here is derived from an EMBL/GenBank/DDBJ whole genome shotgun (WGS) entry which is preliminary data.</text>
</comment>
<dbReference type="Pfam" id="PF13456">
    <property type="entry name" value="RVT_3"/>
    <property type="match status" value="1"/>
</dbReference>
<dbReference type="Proteomes" id="UP000712281">
    <property type="component" value="Unassembled WGS sequence"/>
</dbReference>
<protein>
    <recommendedName>
        <fullName evidence="1">RNase H type-1 domain-containing protein</fullName>
    </recommendedName>
</protein>
<dbReference type="EMBL" id="QGKW02001911">
    <property type="protein sequence ID" value="KAF2566339.1"/>
    <property type="molecule type" value="Genomic_DNA"/>
</dbReference>
<accession>A0A8S9I9C8</accession>
<dbReference type="GO" id="GO:0003676">
    <property type="term" value="F:nucleic acid binding"/>
    <property type="evidence" value="ECO:0007669"/>
    <property type="project" value="InterPro"/>
</dbReference>
<name>A0A8S9I9C8_BRACR</name>
<proteinExistence type="predicted"/>
<evidence type="ECO:0000313" key="3">
    <source>
        <dbReference type="Proteomes" id="UP000712281"/>
    </source>
</evidence>
<sequence length="68" mass="7688">MRGTMEHAGSLGLTKMIFKSDSQQLVTAIGRGSSFLDLHGIVSDIKLMVDWMESVSFRLLHNFFLRMV</sequence>
<reference evidence="2" key="1">
    <citation type="submission" date="2019-12" db="EMBL/GenBank/DDBJ databases">
        <title>Genome sequencing and annotation of Brassica cretica.</title>
        <authorList>
            <person name="Studholme D.J."/>
            <person name="Sarris P.F."/>
        </authorList>
    </citation>
    <scope>NUCLEOTIDE SEQUENCE</scope>
    <source>
        <strain evidence="2">PFS-001/15</strain>
        <tissue evidence="2">Leaf</tissue>
    </source>
</reference>
<feature type="domain" description="RNase H type-1" evidence="1">
    <location>
        <begin position="5"/>
        <end position="59"/>
    </location>
</feature>